<dbReference type="CDD" id="cd06661">
    <property type="entry name" value="GGCT_like"/>
    <property type="match status" value="1"/>
</dbReference>
<proteinExistence type="predicted"/>
<feature type="domain" description="Gamma-glutamylcyclotransferase AIG2-like" evidence="1">
    <location>
        <begin position="9"/>
        <end position="142"/>
    </location>
</feature>
<dbReference type="InterPro" id="IPR013024">
    <property type="entry name" value="GGCT-like"/>
</dbReference>
<dbReference type="InterPro" id="IPR036568">
    <property type="entry name" value="GGCT-like_sf"/>
</dbReference>
<evidence type="ECO:0000313" key="3">
    <source>
        <dbReference type="Proteomes" id="UP001595969"/>
    </source>
</evidence>
<accession>A0ABV9MSZ8</accession>
<keyword evidence="3" id="KW-1185">Reference proteome</keyword>
<dbReference type="SUPFAM" id="SSF110857">
    <property type="entry name" value="Gamma-glutamyl cyclotransferase-like"/>
    <property type="match status" value="1"/>
</dbReference>
<dbReference type="InterPro" id="IPR009288">
    <property type="entry name" value="AIG2-like_dom"/>
</dbReference>
<dbReference type="RefSeq" id="WP_204654925.1">
    <property type="nucleotide sequence ID" value="NZ_JAFBFD010000044.1"/>
</dbReference>
<comment type="caution">
    <text evidence="2">The sequence shown here is derived from an EMBL/GenBank/DDBJ whole genome shotgun (WGS) entry which is preliminary data.</text>
</comment>
<protein>
    <submittedName>
        <fullName evidence="2">Gamma-glutamylcyclotransferase</fullName>
    </submittedName>
</protein>
<dbReference type="Proteomes" id="UP001595969">
    <property type="component" value="Unassembled WGS sequence"/>
</dbReference>
<dbReference type="EMBL" id="JBHSGS010000002">
    <property type="protein sequence ID" value="MFC4718174.1"/>
    <property type="molecule type" value="Genomic_DNA"/>
</dbReference>
<evidence type="ECO:0000259" key="1">
    <source>
        <dbReference type="Pfam" id="PF06094"/>
    </source>
</evidence>
<organism evidence="2 3">
    <name type="scientific">Enterococcus lemanii</name>
    <dbReference type="NCBI Taxonomy" id="1159752"/>
    <lineage>
        <taxon>Bacteria</taxon>
        <taxon>Bacillati</taxon>
        <taxon>Bacillota</taxon>
        <taxon>Bacilli</taxon>
        <taxon>Lactobacillales</taxon>
        <taxon>Enterococcaceae</taxon>
        <taxon>Enterococcus</taxon>
    </lineage>
</organism>
<evidence type="ECO:0000313" key="2">
    <source>
        <dbReference type="EMBL" id="MFC4718174.1"/>
    </source>
</evidence>
<dbReference type="Pfam" id="PF06094">
    <property type="entry name" value="GGACT"/>
    <property type="match status" value="1"/>
</dbReference>
<sequence length="149" mass="17649">MTQEEILPLFTYGSLMQNLFNYEKHLRGKTVGSAKKARIKGQLFHLTEKGYPALLKGLDWVYGELFELKDFTSNIEELDVLEGFSQDKQKNEYNREKHVIEIFNEATQAYDQTTSAYVYFYAEENDTDFLLHRLYLAEGNWRTYYETLK</sequence>
<reference evidence="3" key="1">
    <citation type="journal article" date="2019" name="Int. J. Syst. Evol. Microbiol.">
        <title>The Global Catalogue of Microorganisms (GCM) 10K type strain sequencing project: providing services to taxonomists for standard genome sequencing and annotation.</title>
        <authorList>
            <consortium name="The Broad Institute Genomics Platform"/>
            <consortium name="The Broad Institute Genome Sequencing Center for Infectious Disease"/>
            <person name="Wu L."/>
            <person name="Ma J."/>
        </authorList>
    </citation>
    <scope>NUCLEOTIDE SEQUENCE [LARGE SCALE GENOMIC DNA]</scope>
    <source>
        <strain evidence="3">CGMCC 1.19032</strain>
    </source>
</reference>
<gene>
    <name evidence="2" type="ORF">ACFO5I_00095</name>
</gene>
<name>A0ABV9MSZ8_9ENTE</name>
<dbReference type="Gene3D" id="3.10.490.10">
    <property type="entry name" value="Gamma-glutamyl cyclotransferase-like"/>
    <property type="match status" value="1"/>
</dbReference>